<evidence type="ECO:0000313" key="9">
    <source>
        <dbReference type="Proteomes" id="UP000095230"/>
    </source>
</evidence>
<comment type="caution">
    <text evidence="8">The sequence shown here is derived from an EMBL/GenBank/DDBJ whole genome shotgun (WGS) entry which is preliminary data.</text>
</comment>
<dbReference type="PANTHER" id="PTHR30386">
    <property type="entry name" value="MEMBRANE FUSION SUBUNIT OF EMRAB-TOLC MULTIDRUG EFFLUX PUMP"/>
    <property type="match status" value="1"/>
</dbReference>
<evidence type="ECO:0000256" key="4">
    <source>
        <dbReference type="ARBA" id="ARBA00022692"/>
    </source>
</evidence>
<dbReference type="RefSeq" id="WP_069670313.1">
    <property type="nucleotide sequence ID" value="NZ_MCBT01000010.1"/>
</dbReference>
<dbReference type="AlphaFoldDB" id="A0A1E5IXN9"/>
<keyword evidence="6" id="KW-0472">Membrane</keyword>
<keyword evidence="5" id="KW-1133">Transmembrane helix</keyword>
<proteinExistence type="inferred from homology"/>
<dbReference type="InterPro" id="IPR058982">
    <property type="entry name" value="Beta-barrel_AprE"/>
</dbReference>
<reference evidence="8 9" key="1">
    <citation type="submission" date="2016-07" db="EMBL/GenBank/DDBJ databases">
        <title>Whole-genome of two Shewanella species isolated from a digestive organ of sea cucumber Apostichopus japonicus Selenka 1867.</title>
        <authorList>
            <person name="Hong H.-H."/>
            <person name="Choi H."/>
            <person name="Cheon S."/>
            <person name="Oh J.-S."/>
            <person name="Lee H.-G."/>
            <person name="Park C."/>
        </authorList>
    </citation>
    <scope>NUCLEOTIDE SEQUENCE [LARGE SCALE GENOMIC DNA]</scope>
    <source>
        <strain evidence="8 9">CSB03KR</strain>
    </source>
</reference>
<sequence>MTAEIKIHTFPFTKYGIIDGEVTSVSNDATVDEQRGLIYGMRLKMKQSTIMVEGKEIKLMPGMAVTAEVQTGKRRIIEFFMAPLLRYRQESIRER</sequence>
<dbReference type="STRING" id="23.BEL05_02090"/>
<name>A0A1E5IXN9_SHECO</name>
<evidence type="ECO:0000256" key="6">
    <source>
        <dbReference type="ARBA" id="ARBA00023136"/>
    </source>
</evidence>
<keyword evidence="3" id="KW-0813">Transport</keyword>
<evidence type="ECO:0000256" key="5">
    <source>
        <dbReference type="ARBA" id="ARBA00022989"/>
    </source>
</evidence>
<accession>A0A1E5IXN9</accession>
<dbReference type="InterPro" id="IPR050739">
    <property type="entry name" value="MFP"/>
</dbReference>
<evidence type="ECO:0000256" key="1">
    <source>
        <dbReference type="ARBA" id="ARBA00004167"/>
    </source>
</evidence>
<dbReference type="InterPro" id="IPR006144">
    <property type="entry name" value="Secretion_HlyD_CS"/>
</dbReference>
<dbReference type="PROSITE" id="PS00543">
    <property type="entry name" value="HLYD_FAMILY"/>
    <property type="match status" value="1"/>
</dbReference>
<comment type="similarity">
    <text evidence="2">Belongs to the membrane fusion protein (MFP) (TC 8.A.1) family.</text>
</comment>
<comment type="subcellular location">
    <subcellularLocation>
        <location evidence="1">Membrane</location>
        <topology evidence="1">Single-pass membrane protein</topology>
    </subcellularLocation>
</comment>
<dbReference type="GO" id="GO:0009306">
    <property type="term" value="P:protein secretion"/>
    <property type="evidence" value="ECO:0007669"/>
    <property type="project" value="InterPro"/>
</dbReference>
<dbReference type="Pfam" id="PF26002">
    <property type="entry name" value="Beta-barrel_AprE"/>
    <property type="match status" value="1"/>
</dbReference>
<keyword evidence="4" id="KW-0812">Transmembrane</keyword>
<dbReference type="PRINTS" id="PR01490">
    <property type="entry name" value="RTXTOXIND"/>
</dbReference>
<dbReference type="EMBL" id="MCBT01000010">
    <property type="protein sequence ID" value="OEG75266.1"/>
    <property type="molecule type" value="Genomic_DNA"/>
</dbReference>
<evidence type="ECO:0000256" key="3">
    <source>
        <dbReference type="ARBA" id="ARBA00022448"/>
    </source>
</evidence>
<evidence type="ECO:0000313" key="8">
    <source>
        <dbReference type="EMBL" id="OEG75266.1"/>
    </source>
</evidence>
<dbReference type="PANTHER" id="PTHR30386:SF27">
    <property type="entry name" value="MEMBRANE FUSION PROTEIN (MFP) FAMILY PROTEIN"/>
    <property type="match status" value="1"/>
</dbReference>
<protein>
    <recommendedName>
        <fullName evidence="7">AprE-like beta-barrel domain-containing protein</fullName>
    </recommendedName>
</protein>
<gene>
    <name evidence="8" type="ORF">BEL05_02090</name>
</gene>
<dbReference type="Gene3D" id="2.40.30.170">
    <property type="match status" value="1"/>
</dbReference>
<dbReference type="GO" id="GO:0016020">
    <property type="term" value="C:membrane"/>
    <property type="evidence" value="ECO:0007669"/>
    <property type="project" value="UniProtKB-SubCell"/>
</dbReference>
<organism evidence="8 9">
    <name type="scientific">Shewanella colwelliana</name>
    <name type="common">Alteromonas colwelliana</name>
    <dbReference type="NCBI Taxonomy" id="23"/>
    <lineage>
        <taxon>Bacteria</taxon>
        <taxon>Pseudomonadati</taxon>
        <taxon>Pseudomonadota</taxon>
        <taxon>Gammaproteobacteria</taxon>
        <taxon>Alteromonadales</taxon>
        <taxon>Shewanellaceae</taxon>
        <taxon>Shewanella</taxon>
    </lineage>
</organism>
<evidence type="ECO:0000256" key="2">
    <source>
        <dbReference type="ARBA" id="ARBA00009477"/>
    </source>
</evidence>
<feature type="domain" description="AprE-like beta-barrel" evidence="7">
    <location>
        <begin position="1"/>
        <end position="72"/>
    </location>
</feature>
<evidence type="ECO:0000259" key="7">
    <source>
        <dbReference type="Pfam" id="PF26002"/>
    </source>
</evidence>
<dbReference type="Proteomes" id="UP000095230">
    <property type="component" value="Unassembled WGS sequence"/>
</dbReference>